<organism evidence="1 2">
    <name type="scientific">Cyclospora cayetanensis</name>
    <dbReference type="NCBI Taxonomy" id="88456"/>
    <lineage>
        <taxon>Eukaryota</taxon>
        <taxon>Sar</taxon>
        <taxon>Alveolata</taxon>
        <taxon>Apicomplexa</taxon>
        <taxon>Conoidasida</taxon>
        <taxon>Coccidia</taxon>
        <taxon>Eucoccidiorida</taxon>
        <taxon>Eimeriorina</taxon>
        <taxon>Eimeriidae</taxon>
        <taxon>Cyclospora</taxon>
    </lineage>
</organism>
<dbReference type="VEuPathDB" id="ToxoDB:cyc_01769"/>
<evidence type="ECO:0000313" key="1">
    <source>
        <dbReference type="EMBL" id="OEH77142.1"/>
    </source>
</evidence>
<dbReference type="EMBL" id="JROU02001198">
    <property type="protein sequence ID" value="OEH77142.1"/>
    <property type="molecule type" value="Genomic_DNA"/>
</dbReference>
<name>A0A1D3D124_9EIME</name>
<dbReference type="AlphaFoldDB" id="A0A1D3D124"/>
<proteinExistence type="predicted"/>
<keyword evidence="2" id="KW-1185">Reference proteome</keyword>
<comment type="caution">
    <text evidence="1">The sequence shown here is derived from an EMBL/GenBank/DDBJ whole genome shotgun (WGS) entry which is preliminary data.</text>
</comment>
<evidence type="ECO:0000313" key="2">
    <source>
        <dbReference type="Proteomes" id="UP000095192"/>
    </source>
</evidence>
<dbReference type="Proteomes" id="UP000095192">
    <property type="component" value="Unassembled WGS sequence"/>
</dbReference>
<dbReference type="InParanoid" id="A0A1D3D124"/>
<accession>A0A1D3D124</accession>
<reference evidence="1 2" key="1">
    <citation type="journal article" date="2016" name="BMC Genomics">
        <title>Comparative genomics reveals Cyclospora cayetanensis possesses coccidia-like metabolism and invasion components but unique surface antigens.</title>
        <authorList>
            <person name="Liu S."/>
            <person name="Wang L."/>
            <person name="Zheng H."/>
            <person name="Xu Z."/>
            <person name="Roellig D.M."/>
            <person name="Li N."/>
            <person name="Frace M.A."/>
            <person name="Tang K."/>
            <person name="Arrowood M.J."/>
            <person name="Moss D.M."/>
            <person name="Zhang L."/>
            <person name="Feng Y."/>
            <person name="Xiao L."/>
        </authorList>
    </citation>
    <scope>NUCLEOTIDE SEQUENCE [LARGE SCALE GENOMIC DNA]</scope>
    <source>
        <strain evidence="1 2">CHN_HEN01</strain>
    </source>
</reference>
<protein>
    <submittedName>
        <fullName evidence="1">Uncharacterized protein</fullName>
    </submittedName>
</protein>
<sequence>MASALLPRLADAEDFSAPLSLIVSSCLGQQPLLLLALLASAAVVAHDALGKSNRREQQQSLAGLSSEVLELLELLGLLSADWAQDSSCEAVNARVRDAREDFVAFATEVLLSPVLPTRPLQQLPLQQLGESPSERAAAYFALLLLLLPEHQQRAVAPLHQLWGPEALLKFLLPLARGVLLRLVSGSPSVDNGRASERRGRKGTARLCAAFRMLQPPIRCPQDLASDD</sequence>
<gene>
    <name evidence="1" type="ORF">cyc_01769</name>
</gene>